<dbReference type="Pfam" id="PF10646">
    <property type="entry name" value="Germane"/>
    <property type="match status" value="1"/>
</dbReference>
<feature type="compositionally biased region" description="Basic and acidic residues" evidence="1">
    <location>
        <begin position="45"/>
        <end position="58"/>
    </location>
</feature>
<name>A0ABY7JT65_9FIRM</name>
<dbReference type="SMART" id="SM00909">
    <property type="entry name" value="Germane"/>
    <property type="match status" value="1"/>
</dbReference>
<dbReference type="InterPro" id="IPR019606">
    <property type="entry name" value="GerMN"/>
</dbReference>
<sequence length="209" mass="23266">MINRKLFKVLLYVGILSISTMGLSACTSSKESSSKNEQTQNQESTNKDSKKDEEKSSSDIDTSSATKKEDNAYKENKEDTKSISKKTSIIYYTIDKNAENLIEKRMSVDEVSVGNITRAMIKEGVLQKGTDVNKAKVKDIDGIRTLVVDMNSKFINPNQGSGTESLMLRAFANSMIKSFHVKQVKLTVDGEPYSGGHIILNDNQFLTYK</sequence>
<evidence type="ECO:0000259" key="3">
    <source>
        <dbReference type="SMART" id="SM00909"/>
    </source>
</evidence>
<gene>
    <name evidence="4" type="ORF">O0R46_10000</name>
</gene>
<feature type="region of interest" description="Disordered" evidence="1">
    <location>
        <begin position="26"/>
        <end position="79"/>
    </location>
</feature>
<evidence type="ECO:0000256" key="1">
    <source>
        <dbReference type="SAM" id="MobiDB-lite"/>
    </source>
</evidence>
<feature type="compositionally biased region" description="Low complexity" evidence="1">
    <location>
        <begin position="27"/>
        <end position="44"/>
    </location>
</feature>
<dbReference type="Proteomes" id="UP001164187">
    <property type="component" value="Chromosome"/>
</dbReference>
<keyword evidence="5" id="KW-1185">Reference proteome</keyword>
<accession>A0ABY7JT65</accession>
<keyword evidence="2" id="KW-0732">Signal</keyword>
<evidence type="ECO:0000256" key="2">
    <source>
        <dbReference type="SAM" id="SignalP"/>
    </source>
</evidence>
<organism evidence="4 5">
    <name type="scientific">Peptostreptococcus equinus</name>
    <dbReference type="NCBI Taxonomy" id="3003601"/>
    <lineage>
        <taxon>Bacteria</taxon>
        <taxon>Bacillati</taxon>
        <taxon>Bacillota</taxon>
        <taxon>Clostridia</taxon>
        <taxon>Peptostreptococcales</taxon>
        <taxon>Peptostreptococcaceae</taxon>
        <taxon>Peptostreptococcus</taxon>
    </lineage>
</organism>
<evidence type="ECO:0000313" key="5">
    <source>
        <dbReference type="Proteomes" id="UP001164187"/>
    </source>
</evidence>
<feature type="chain" id="PRO_5046251093" evidence="2">
    <location>
        <begin position="25"/>
        <end position="209"/>
    </location>
</feature>
<dbReference type="EMBL" id="CP114052">
    <property type="protein sequence ID" value="WAW14902.1"/>
    <property type="molecule type" value="Genomic_DNA"/>
</dbReference>
<dbReference type="RefSeq" id="WP_269311595.1">
    <property type="nucleotide sequence ID" value="NZ_CP114052.1"/>
</dbReference>
<reference evidence="4" key="1">
    <citation type="submission" date="2022-12" db="EMBL/GenBank/DDBJ databases">
        <title>Peptostreptococcus.</title>
        <authorList>
            <person name="Lee S.H."/>
        </authorList>
    </citation>
    <scope>NUCLEOTIDE SEQUENCE</scope>
    <source>
        <strain evidence="4">CBA3647</strain>
    </source>
</reference>
<protein>
    <submittedName>
        <fullName evidence="4">GerMN domain-containing protein</fullName>
    </submittedName>
</protein>
<feature type="signal peptide" evidence="2">
    <location>
        <begin position="1"/>
        <end position="24"/>
    </location>
</feature>
<feature type="compositionally biased region" description="Basic and acidic residues" evidence="1">
    <location>
        <begin position="66"/>
        <end position="79"/>
    </location>
</feature>
<feature type="domain" description="GerMN" evidence="3">
    <location>
        <begin position="113"/>
        <end position="197"/>
    </location>
</feature>
<proteinExistence type="predicted"/>
<dbReference type="PROSITE" id="PS51257">
    <property type="entry name" value="PROKAR_LIPOPROTEIN"/>
    <property type="match status" value="1"/>
</dbReference>
<evidence type="ECO:0000313" key="4">
    <source>
        <dbReference type="EMBL" id="WAW14902.1"/>
    </source>
</evidence>